<dbReference type="PANTHER" id="PTHR33479:SF20">
    <property type="entry name" value="BOWMAN-BIRK SERINE PROTEASE INHIBITORS FAMILY DOMAIN-CONTAINING PROTEIN"/>
    <property type="match status" value="1"/>
</dbReference>
<keyword evidence="4" id="KW-1015">Disulfide bond</keyword>
<dbReference type="SMART" id="SM00269">
    <property type="entry name" value="BowB"/>
    <property type="match status" value="1"/>
</dbReference>
<dbReference type="PANTHER" id="PTHR33479">
    <property type="entry name" value="BOWMAN-BIRK TYPE BRAN TRYPSIN INHIBITOR"/>
    <property type="match status" value="1"/>
</dbReference>
<keyword evidence="9" id="KW-1185">Reference proteome</keyword>
<dbReference type="AlphaFoldDB" id="A0A0Q3Q415"/>
<evidence type="ECO:0000313" key="8">
    <source>
        <dbReference type="EnsemblPlants" id="KQJ96393"/>
    </source>
</evidence>
<dbReference type="CDD" id="cd00023">
    <property type="entry name" value="BBI"/>
    <property type="match status" value="1"/>
</dbReference>
<evidence type="ECO:0000313" key="9">
    <source>
        <dbReference type="Proteomes" id="UP000008810"/>
    </source>
</evidence>
<protein>
    <recommendedName>
        <fullName evidence="6">Bowman-Birk serine protease inhibitors family domain-containing protein</fullName>
    </recommendedName>
</protein>
<dbReference type="EnsemblPlants" id="KQJ96393">
    <property type="protein sequence ID" value="KQJ96393"/>
    <property type="gene ID" value="BRADI_3g22860v3"/>
</dbReference>
<name>A0A0Q3Q415_BRADI</name>
<evidence type="ECO:0000256" key="4">
    <source>
        <dbReference type="ARBA" id="ARBA00023157"/>
    </source>
</evidence>
<evidence type="ECO:0000259" key="6">
    <source>
        <dbReference type="SMART" id="SM00269"/>
    </source>
</evidence>
<dbReference type="GO" id="GO:0004867">
    <property type="term" value="F:serine-type endopeptidase inhibitor activity"/>
    <property type="evidence" value="ECO:0007669"/>
    <property type="project" value="UniProtKB-KW"/>
</dbReference>
<feature type="domain" description="Bowman-Birk serine protease inhibitors family" evidence="6">
    <location>
        <begin position="93"/>
        <end position="150"/>
    </location>
</feature>
<sequence>MHQQAKTRAQTTHLDMKGSCINTIQVVLGAMLLAGAGAPSMAVPVDTAGVPVTQLPTGYRGKGSAVIQDQTTTLRASSGEEDEYRESSRPWSCCDRVVNPRGVYPPILRCSDEVERCAGACAECEEVEESEPRRYMCVDWYRGDDPGPRCTGVHHL</sequence>
<organism evidence="7">
    <name type="scientific">Brachypodium distachyon</name>
    <name type="common">Purple false brome</name>
    <name type="synonym">Trachynia distachya</name>
    <dbReference type="NCBI Taxonomy" id="15368"/>
    <lineage>
        <taxon>Eukaryota</taxon>
        <taxon>Viridiplantae</taxon>
        <taxon>Streptophyta</taxon>
        <taxon>Embryophyta</taxon>
        <taxon>Tracheophyta</taxon>
        <taxon>Spermatophyta</taxon>
        <taxon>Magnoliopsida</taxon>
        <taxon>Liliopsida</taxon>
        <taxon>Poales</taxon>
        <taxon>Poaceae</taxon>
        <taxon>BOP clade</taxon>
        <taxon>Pooideae</taxon>
        <taxon>Stipodae</taxon>
        <taxon>Brachypodieae</taxon>
        <taxon>Brachypodium</taxon>
    </lineage>
</organism>
<dbReference type="Proteomes" id="UP000008810">
    <property type="component" value="Chromosome 3"/>
</dbReference>
<evidence type="ECO:0000313" key="7">
    <source>
        <dbReference type="EMBL" id="KQJ96393.1"/>
    </source>
</evidence>
<accession>A0A0Q3Q415</accession>
<comment type="similarity">
    <text evidence="1 5">Belongs to the Bowman-Birk serine protease inhibitor family.</text>
</comment>
<evidence type="ECO:0000256" key="2">
    <source>
        <dbReference type="ARBA" id="ARBA00022690"/>
    </source>
</evidence>
<dbReference type="Gramene" id="KQJ96393">
    <property type="protein sequence ID" value="KQJ96393"/>
    <property type="gene ID" value="BRADI_3g22860v3"/>
</dbReference>
<keyword evidence="3 5" id="KW-0722">Serine protease inhibitor</keyword>
<evidence type="ECO:0000256" key="1">
    <source>
        <dbReference type="ARBA" id="ARBA00008506"/>
    </source>
</evidence>
<gene>
    <name evidence="8" type="primary">LOC112271855</name>
    <name evidence="7" type="ORF">BRADI_3g22860v3</name>
</gene>
<dbReference type="Gene3D" id="2.10.69.10">
    <property type="entry name" value="Cysteine Protease (Bromelain) Inhibitor, subunit H"/>
    <property type="match status" value="1"/>
</dbReference>
<evidence type="ECO:0000256" key="5">
    <source>
        <dbReference type="RuleBase" id="RU003856"/>
    </source>
</evidence>
<keyword evidence="2 5" id="KW-0646">Protease inhibitor</keyword>
<dbReference type="SUPFAM" id="SSF57247">
    <property type="entry name" value="Bowman-Birk inhibitor, BBI"/>
    <property type="match status" value="1"/>
</dbReference>
<dbReference type="Pfam" id="PF00228">
    <property type="entry name" value="Bowman-Birk_leg"/>
    <property type="match status" value="1"/>
</dbReference>
<dbReference type="EMBL" id="CM000882">
    <property type="protein sequence ID" value="KQJ96393.1"/>
    <property type="molecule type" value="Genomic_DNA"/>
</dbReference>
<proteinExistence type="inferred from homology"/>
<reference evidence="8" key="3">
    <citation type="submission" date="2018-08" db="UniProtKB">
        <authorList>
            <consortium name="EnsemblPlants"/>
        </authorList>
    </citation>
    <scope>IDENTIFICATION</scope>
    <source>
        <strain evidence="8">cv. Bd21</strain>
    </source>
</reference>
<dbReference type="GO" id="GO:0005576">
    <property type="term" value="C:extracellular region"/>
    <property type="evidence" value="ECO:0007669"/>
    <property type="project" value="InterPro"/>
</dbReference>
<reference evidence="7 8" key="1">
    <citation type="journal article" date="2010" name="Nature">
        <title>Genome sequencing and analysis of the model grass Brachypodium distachyon.</title>
        <authorList>
            <consortium name="International Brachypodium Initiative"/>
        </authorList>
    </citation>
    <scope>NUCLEOTIDE SEQUENCE [LARGE SCALE GENOMIC DNA]</scope>
    <source>
        <strain evidence="7">Bd21</strain>
        <strain evidence="8">cv. Bd21</strain>
    </source>
</reference>
<dbReference type="GeneID" id="112271855"/>
<dbReference type="InterPro" id="IPR035995">
    <property type="entry name" value="Bowman-Birk_prot_inh"/>
</dbReference>
<evidence type="ECO:0000256" key="3">
    <source>
        <dbReference type="ARBA" id="ARBA00022900"/>
    </source>
</evidence>
<dbReference type="RefSeq" id="XP_024317821.1">
    <property type="nucleotide sequence ID" value="XM_024462053.1"/>
</dbReference>
<dbReference type="InterPro" id="IPR000877">
    <property type="entry name" value="Prot_inh_BBI"/>
</dbReference>
<reference evidence="7" key="2">
    <citation type="submission" date="2017-06" db="EMBL/GenBank/DDBJ databases">
        <title>WGS assembly of Brachypodium distachyon.</title>
        <authorList>
            <consortium name="The International Brachypodium Initiative"/>
            <person name="Lucas S."/>
            <person name="Harmon-Smith M."/>
            <person name="Lail K."/>
            <person name="Tice H."/>
            <person name="Grimwood J."/>
            <person name="Bruce D."/>
            <person name="Barry K."/>
            <person name="Shu S."/>
            <person name="Lindquist E."/>
            <person name="Wang M."/>
            <person name="Pitluck S."/>
            <person name="Vogel J.P."/>
            <person name="Garvin D.F."/>
            <person name="Mockler T.C."/>
            <person name="Schmutz J."/>
            <person name="Rokhsar D."/>
            <person name="Bevan M.W."/>
        </authorList>
    </citation>
    <scope>NUCLEOTIDE SEQUENCE</scope>
    <source>
        <strain evidence="7">Bd21</strain>
    </source>
</reference>